<evidence type="ECO:0000256" key="2">
    <source>
        <dbReference type="ARBA" id="ARBA00004651"/>
    </source>
</evidence>
<evidence type="ECO:0000256" key="5">
    <source>
        <dbReference type="ARBA" id="ARBA00022692"/>
    </source>
</evidence>
<gene>
    <name evidence="16" type="ORF">JRQ81_003706</name>
</gene>
<dbReference type="OrthoDB" id="8772365at2759"/>
<evidence type="ECO:0000256" key="6">
    <source>
        <dbReference type="ARBA" id="ARBA00022725"/>
    </source>
</evidence>
<feature type="transmembrane region" description="Helical" evidence="14">
    <location>
        <begin position="26"/>
        <end position="49"/>
    </location>
</feature>
<evidence type="ECO:0000256" key="1">
    <source>
        <dbReference type="ARBA" id="ARBA00002936"/>
    </source>
</evidence>
<dbReference type="PROSITE" id="PS00237">
    <property type="entry name" value="G_PROTEIN_RECEP_F1_1"/>
    <property type="match status" value="1"/>
</dbReference>
<evidence type="ECO:0000256" key="4">
    <source>
        <dbReference type="ARBA" id="ARBA00022606"/>
    </source>
</evidence>
<dbReference type="PRINTS" id="PR00237">
    <property type="entry name" value="GPCRRHODOPSN"/>
</dbReference>
<comment type="caution">
    <text evidence="16">The sequence shown here is derived from an EMBL/GenBank/DDBJ whole genome shotgun (WGS) entry which is preliminary data.</text>
</comment>
<feature type="domain" description="G-protein coupled receptors family 1 profile" evidence="15">
    <location>
        <begin position="41"/>
        <end position="291"/>
    </location>
</feature>
<protein>
    <recommendedName>
        <fullName evidence="14">Olfactory receptor</fullName>
    </recommendedName>
</protein>
<dbReference type="SUPFAM" id="SSF81321">
    <property type="entry name" value="Family A G protein-coupled receptor-like"/>
    <property type="match status" value="1"/>
</dbReference>
<proteinExistence type="inferred from homology"/>
<evidence type="ECO:0000259" key="15">
    <source>
        <dbReference type="PROSITE" id="PS50262"/>
    </source>
</evidence>
<dbReference type="Gene3D" id="1.20.1070.10">
    <property type="entry name" value="Rhodopsin 7-helix transmembrane proteins"/>
    <property type="match status" value="1"/>
</dbReference>
<dbReference type="AlphaFoldDB" id="A0A9Q0XKD5"/>
<feature type="transmembrane region" description="Helical" evidence="14">
    <location>
        <begin position="142"/>
        <end position="163"/>
    </location>
</feature>
<feature type="transmembrane region" description="Helical" evidence="14">
    <location>
        <begin position="99"/>
        <end position="121"/>
    </location>
</feature>
<keyword evidence="6 14" id="KW-0552">Olfaction</keyword>
<evidence type="ECO:0000256" key="13">
    <source>
        <dbReference type="RuleBase" id="RU000688"/>
    </source>
</evidence>
<sequence length="311" mass="35460">MNHRNTTDASRLLLRGFPSHVELQGLLSPLLLSMYLLTLLGNITIIFLICSSVQLRQAPMYFFLCHIALTDVGFTSTITPKTLKNLLSRDKTISSWGCLIQMFFYVSFGNSDSFLLASMAWDRYVAICQPLHYSVLMSRKRCLQLAAVSWGIPMVHSLLYTLLISRFSFCGEREIPHFFCDVWPLLDITCSDTRVIEMLTVTEGVVVVLGPFVLIVISYIYIFYTIMRIPSASGKRKAFSTCGSHMSMVVLFYGSVSWVYFKPHSKKPDHKDMVAAVLYTVVTPMLNPFIYSFRNSEVKTALQRVIKQHFH</sequence>
<comment type="function">
    <text evidence="1">Odorant receptor.</text>
</comment>
<keyword evidence="10" id="KW-1015">Disulfide bond</keyword>
<dbReference type="Proteomes" id="UP001142489">
    <property type="component" value="Unassembled WGS sequence"/>
</dbReference>
<dbReference type="CDD" id="cd15235">
    <property type="entry name" value="7tmA_OR1A-like"/>
    <property type="match status" value="1"/>
</dbReference>
<dbReference type="EMBL" id="JAPFRF010000011">
    <property type="protein sequence ID" value="KAJ7317544.1"/>
    <property type="molecule type" value="Genomic_DNA"/>
</dbReference>
<evidence type="ECO:0000256" key="10">
    <source>
        <dbReference type="ARBA" id="ARBA00023157"/>
    </source>
</evidence>
<feature type="transmembrane region" description="Helical" evidence="14">
    <location>
        <begin position="204"/>
        <end position="226"/>
    </location>
</feature>
<feature type="transmembrane region" description="Helical" evidence="14">
    <location>
        <begin position="238"/>
        <end position="261"/>
    </location>
</feature>
<dbReference type="PRINTS" id="PR00245">
    <property type="entry name" value="OLFACTORYR"/>
</dbReference>
<organism evidence="16 17">
    <name type="scientific">Phrynocephalus forsythii</name>
    <dbReference type="NCBI Taxonomy" id="171643"/>
    <lineage>
        <taxon>Eukaryota</taxon>
        <taxon>Metazoa</taxon>
        <taxon>Chordata</taxon>
        <taxon>Craniata</taxon>
        <taxon>Vertebrata</taxon>
        <taxon>Euteleostomi</taxon>
        <taxon>Lepidosauria</taxon>
        <taxon>Squamata</taxon>
        <taxon>Bifurcata</taxon>
        <taxon>Unidentata</taxon>
        <taxon>Episquamata</taxon>
        <taxon>Toxicofera</taxon>
        <taxon>Iguania</taxon>
        <taxon>Acrodonta</taxon>
        <taxon>Agamidae</taxon>
        <taxon>Agaminae</taxon>
        <taxon>Phrynocephalus</taxon>
    </lineage>
</organism>
<dbReference type="PANTHER" id="PTHR48001">
    <property type="entry name" value="OLFACTORY RECEPTOR"/>
    <property type="match status" value="1"/>
</dbReference>
<reference evidence="16" key="1">
    <citation type="journal article" date="2023" name="DNA Res.">
        <title>Chromosome-level genome assembly of Phrynocephalus forsythii using third-generation DNA sequencing and Hi-C analysis.</title>
        <authorList>
            <person name="Qi Y."/>
            <person name="Zhao W."/>
            <person name="Zhao Y."/>
            <person name="Niu C."/>
            <person name="Cao S."/>
            <person name="Zhang Y."/>
        </authorList>
    </citation>
    <scope>NUCLEOTIDE SEQUENCE</scope>
    <source>
        <tissue evidence="16">Muscle</tissue>
    </source>
</reference>
<feature type="transmembrane region" description="Helical" evidence="14">
    <location>
        <begin position="61"/>
        <end position="79"/>
    </location>
</feature>
<dbReference type="GO" id="GO:0004930">
    <property type="term" value="F:G protein-coupled receptor activity"/>
    <property type="evidence" value="ECO:0007669"/>
    <property type="project" value="UniProtKB-KW"/>
</dbReference>
<dbReference type="GO" id="GO:0004984">
    <property type="term" value="F:olfactory receptor activity"/>
    <property type="evidence" value="ECO:0007669"/>
    <property type="project" value="InterPro"/>
</dbReference>
<comment type="subcellular location">
    <subcellularLocation>
        <location evidence="2 14">Cell membrane</location>
        <topology evidence="2 14">Multi-pass membrane protein</topology>
    </subcellularLocation>
</comment>
<keyword evidence="4 14" id="KW-0716">Sensory transduction</keyword>
<evidence type="ECO:0000256" key="8">
    <source>
        <dbReference type="ARBA" id="ARBA00023040"/>
    </source>
</evidence>
<evidence type="ECO:0000256" key="14">
    <source>
        <dbReference type="RuleBase" id="RU363047"/>
    </source>
</evidence>
<keyword evidence="7 14" id="KW-1133">Transmembrane helix</keyword>
<evidence type="ECO:0000256" key="7">
    <source>
        <dbReference type="ARBA" id="ARBA00022989"/>
    </source>
</evidence>
<keyword evidence="9 14" id="KW-0472">Membrane</keyword>
<keyword evidence="5 13" id="KW-0812">Transmembrane</keyword>
<keyword evidence="3 14" id="KW-1003">Cell membrane</keyword>
<keyword evidence="8 13" id="KW-0297">G-protein coupled receptor</keyword>
<evidence type="ECO:0000313" key="17">
    <source>
        <dbReference type="Proteomes" id="UP001142489"/>
    </source>
</evidence>
<dbReference type="PROSITE" id="PS50262">
    <property type="entry name" value="G_PROTEIN_RECEP_F1_2"/>
    <property type="match status" value="1"/>
</dbReference>
<dbReference type="GO" id="GO:0005886">
    <property type="term" value="C:plasma membrane"/>
    <property type="evidence" value="ECO:0007669"/>
    <property type="project" value="UniProtKB-SubCell"/>
</dbReference>
<accession>A0A9Q0XKD5</accession>
<dbReference type="InterPro" id="IPR000276">
    <property type="entry name" value="GPCR_Rhodpsn"/>
</dbReference>
<keyword evidence="11 13" id="KW-0675">Receptor</keyword>
<evidence type="ECO:0000256" key="11">
    <source>
        <dbReference type="ARBA" id="ARBA00023170"/>
    </source>
</evidence>
<evidence type="ECO:0000256" key="9">
    <source>
        <dbReference type="ARBA" id="ARBA00023136"/>
    </source>
</evidence>
<dbReference type="InterPro" id="IPR017452">
    <property type="entry name" value="GPCR_Rhodpsn_7TM"/>
</dbReference>
<dbReference type="InterPro" id="IPR000725">
    <property type="entry name" value="Olfact_rcpt"/>
</dbReference>
<dbReference type="FunFam" id="1.20.1070.10:FF:000082">
    <property type="entry name" value="Olfactory receptor 1A1"/>
    <property type="match status" value="1"/>
</dbReference>
<feature type="transmembrane region" description="Helical" evidence="14">
    <location>
        <begin position="273"/>
        <end position="293"/>
    </location>
</feature>
<evidence type="ECO:0000256" key="12">
    <source>
        <dbReference type="ARBA" id="ARBA00023224"/>
    </source>
</evidence>
<keyword evidence="17" id="KW-1185">Reference proteome</keyword>
<comment type="similarity">
    <text evidence="13">Belongs to the G-protein coupled receptor 1 family.</text>
</comment>
<dbReference type="Pfam" id="PF13853">
    <property type="entry name" value="7tm_4"/>
    <property type="match status" value="1"/>
</dbReference>
<evidence type="ECO:0000256" key="3">
    <source>
        <dbReference type="ARBA" id="ARBA00022475"/>
    </source>
</evidence>
<name>A0A9Q0XKD5_9SAUR</name>
<evidence type="ECO:0000313" key="16">
    <source>
        <dbReference type="EMBL" id="KAJ7317544.1"/>
    </source>
</evidence>
<keyword evidence="12 13" id="KW-0807">Transducer</keyword>